<proteinExistence type="predicted"/>
<evidence type="ECO:0000313" key="1">
    <source>
        <dbReference type="EMBL" id="CAE7921964.1"/>
    </source>
</evidence>
<keyword evidence="2" id="KW-1185">Reference proteome</keyword>
<dbReference type="Proteomes" id="UP000601435">
    <property type="component" value="Unassembled WGS sequence"/>
</dbReference>
<accession>A0A813BXZ9</accession>
<evidence type="ECO:0000313" key="2">
    <source>
        <dbReference type="Proteomes" id="UP000601435"/>
    </source>
</evidence>
<gene>
    <name evidence="1" type="ORF">SNEC2469_LOCUS31815</name>
</gene>
<organism evidence="1 2">
    <name type="scientific">Symbiodinium necroappetens</name>
    <dbReference type="NCBI Taxonomy" id="1628268"/>
    <lineage>
        <taxon>Eukaryota</taxon>
        <taxon>Sar</taxon>
        <taxon>Alveolata</taxon>
        <taxon>Dinophyceae</taxon>
        <taxon>Suessiales</taxon>
        <taxon>Symbiodiniaceae</taxon>
        <taxon>Symbiodinium</taxon>
    </lineage>
</organism>
<name>A0A813BXZ9_9DINO</name>
<dbReference type="OrthoDB" id="425861at2759"/>
<comment type="caution">
    <text evidence="1">The sequence shown here is derived from an EMBL/GenBank/DDBJ whole genome shotgun (WGS) entry which is preliminary data.</text>
</comment>
<reference evidence="1" key="1">
    <citation type="submission" date="2021-02" db="EMBL/GenBank/DDBJ databases">
        <authorList>
            <person name="Dougan E. K."/>
            <person name="Rhodes N."/>
            <person name="Thang M."/>
            <person name="Chan C."/>
        </authorList>
    </citation>
    <scope>NUCLEOTIDE SEQUENCE</scope>
</reference>
<sequence>MALLLSAASETQDVPGQTYTTPGEITAKYMWTPPIPQANELVDQLAEADVFLSQDAIAFFMSFCAGHRGLFIRSMEWVQEKQSTDNTCWDLARALGEVSQAWDTDSWTETPDESLMGKLQTVRAIRVNGGYSEAESIPQQFVNILCEGPTDGMDPKRRRELTIHGFVLPVLQGTVPENVEFTRLDWAKVGTKYGVANYLMASYYRQVLAKKRGLKVDVDRSPGKVDIYATMQDGSTFAIEAVMASRGRTKIDEHRGRFDNIAKSNYADAQHKCLLIIGRQDSKMRDVVGAVKDGIEVVGLAANPAHSGYHVYVKRQGNHVVDFFIPCDGVARRFSWKDEEPFFEISSAQKLNYIMPGSSSAPSIVWMRELIRKDCAV</sequence>
<dbReference type="EMBL" id="CAJNJA010078240">
    <property type="protein sequence ID" value="CAE7921964.1"/>
    <property type="molecule type" value="Genomic_DNA"/>
</dbReference>
<protein>
    <submittedName>
        <fullName evidence="1">Uncharacterized protein</fullName>
    </submittedName>
</protein>
<dbReference type="AlphaFoldDB" id="A0A813BXZ9"/>